<evidence type="ECO:0000313" key="2">
    <source>
        <dbReference type="EMBL" id="KIM38685.1"/>
    </source>
</evidence>
<feature type="compositionally biased region" description="Basic and acidic residues" evidence="1">
    <location>
        <begin position="113"/>
        <end position="123"/>
    </location>
</feature>
<feature type="region of interest" description="Disordered" evidence="1">
    <location>
        <begin position="90"/>
        <end position="123"/>
    </location>
</feature>
<organism evidence="2 3">
    <name type="scientific">Hebeloma cylindrosporum</name>
    <dbReference type="NCBI Taxonomy" id="76867"/>
    <lineage>
        <taxon>Eukaryota</taxon>
        <taxon>Fungi</taxon>
        <taxon>Dikarya</taxon>
        <taxon>Basidiomycota</taxon>
        <taxon>Agaricomycotina</taxon>
        <taxon>Agaricomycetes</taxon>
        <taxon>Agaricomycetidae</taxon>
        <taxon>Agaricales</taxon>
        <taxon>Agaricineae</taxon>
        <taxon>Hymenogastraceae</taxon>
        <taxon>Hebeloma</taxon>
    </lineage>
</organism>
<reference evidence="3" key="2">
    <citation type="submission" date="2015-01" db="EMBL/GenBank/DDBJ databases">
        <title>Evolutionary Origins and Diversification of the Mycorrhizal Mutualists.</title>
        <authorList>
            <consortium name="DOE Joint Genome Institute"/>
            <consortium name="Mycorrhizal Genomics Consortium"/>
            <person name="Kohler A."/>
            <person name="Kuo A."/>
            <person name="Nagy L.G."/>
            <person name="Floudas D."/>
            <person name="Copeland A."/>
            <person name="Barry K.W."/>
            <person name="Cichocki N."/>
            <person name="Veneault-Fourrey C."/>
            <person name="LaButti K."/>
            <person name="Lindquist E.A."/>
            <person name="Lipzen A."/>
            <person name="Lundell T."/>
            <person name="Morin E."/>
            <person name="Murat C."/>
            <person name="Riley R."/>
            <person name="Ohm R."/>
            <person name="Sun H."/>
            <person name="Tunlid A."/>
            <person name="Henrissat B."/>
            <person name="Grigoriev I.V."/>
            <person name="Hibbett D.S."/>
            <person name="Martin F."/>
        </authorList>
    </citation>
    <scope>NUCLEOTIDE SEQUENCE [LARGE SCALE GENOMIC DNA]</scope>
    <source>
        <strain evidence="3">h7</strain>
    </source>
</reference>
<dbReference type="HOGENOM" id="CLU_763029_0_0_1"/>
<evidence type="ECO:0000313" key="3">
    <source>
        <dbReference type="Proteomes" id="UP000053424"/>
    </source>
</evidence>
<feature type="region of interest" description="Disordered" evidence="1">
    <location>
        <begin position="1"/>
        <end position="48"/>
    </location>
</feature>
<name>A0A0C3BPY5_HEBCY</name>
<sequence length="363" mass="42033">MESNLERSKQEMKVLKKSLEDAGRENRSLRQTVDEFRDRKTGVKKEPSDFVTLRATSEKSVLTDATWEVDTLQGSLETYRAKYKQEKQSKKEWKRSFQESEKRASEVEAQNEELVRKSKSREPSVNRANKTLLTVAKPPRRQELNDFMLSLPKYSKRPPINDIGPIAVKDVDLPSLLTLDPIFSPLLKNFLYLPGRVMWCDSDYHHAVGLGPQHIFDEEKDTWVNKSIFTGVYEKTLTLFYLWQGHIYYGGLYKVVNMRSWNPDGCSFRSKSVSSWALADVTIQGRVNLSTTPRPVRDVIAKMYQDEVLNVEYLGLQCVGFDRKVYNSLRSFFEVSERMQAVKRASVVRPPEAPRGVKRQRIH</sequence>
<dbReference type="Proteomes" id="UP000053424">
    <property type="component" value="Unassembled WGS sequence"/>
</dbReference>
<feature type="compositionally biased region" description="Basic and acidic residues" evidence="1">
    <location>
        <begin position="90"/>
        <end position="106"/>
    </location>
</feature>
<reference evidence="2 3" key="1">
    <citation type="submission" date="2014-04" db="EMBL/GenBank/DDBJ databases">
        <authorList>
            <consortium name="DOE Joint Genome Institute"/>
            <person name="Kuo A."/>
            <person name="Gay G."/>
            <person name="Dore J."/>
            <person name="Kohler A."/>
            <person name="Nagy L.G."/>
            <person name="Floudas D."/>
            <person name="Copeland A."/>
            <person name="Barry K.W."/>
            <person name="Cichocki N."/>
            <person name="Veneault-Fourrey C."/>
            <person name="LaButti K."/>
            <person name="Lindquist E.A."/>
            <person name="Lipzen A."/>
            <person name="Lundell T."/>
            <person name="Morin E."/>
            <person name="Murat C."/>
            <person name="Sun H."/>
            <person name="Tunlid A."/>
            <person name="Henrissat B."/>
            <person name="Grigoriev I.V."/>
            <person name="Hibbett D.S."/>
            <person name="Martin F."/>
            <person name="Nordberg H.P."/>
            <person name="Cantor M.N."/>
            <person name="Hua S.X."/>
        </authorList>
    </citation>
    <scope>NUCLEOTIDE SEQUENCE [LARGE SCALE GENOMIC DNA]</scope>
    <source>
        <strain evidence="3">h7</strain>
    </source>
</reference>
<dbReference type="EMBL" id="KN831789">
    <property type="protein sequence ID" value="KIM38685.1"/>
    <property type="molecule type" value="Genomic_DNA"/>
</dbReference>
<dbReference type="AlphaFoldDB" id="A0A0C3BPY5"/>
<keyword evidence="3" id="KW-1185">Reference proteome</keyword>
<protein>
    <submittedName>
        <fullName evidence="2">Uncharacterized protein</fullName>
    </submittedName>
</protein>
<proteinExistence type="predicted"/>
<dbReference type="OrthoDB" id="3060478at2759"/>
<gene>
    <name evidence="2" type="ORF">M413DRAFT_240404</name>
</gene>
<evidence type="ECO:0000256" key="1">
    <source>
        <dbReference type="SAM" id="MobiDB-lite"/>
    </source>
</evidence>
<accession>A0A0C3BPY5</accession>